<sequence length="138" mass="15576">MKRILILDMGNAARSIMAEALVNHHLKRSCNLHAESAGIVPKGSIDHETIQVLAEDGIETEHLWSKSLDDLKRSDFDLVVTVCDNLKEACPVLPGARKVIHIGFEDPDGKPFEAYERTIHQLKRLLLPRIEEELCEEE</sequence>
<proteinExistence type="predicted"/>
<protein>
    <recommendedName>
        <fullName evidence="2">Phosphotyrosine protein phosphatase I domain-containing protein</fullName>
    </recommendedName>
</protein>
<dbReference type="CDD" id="cd16345">
    <property type="entry name" value="LMWP_ArsC"/>
    <property type="match status" value="1"/>
</dbReference>
<dbReference type="InterPro" id="IPR023485">
    <property type="entry name" value="Ptyr_pPase"/>
</dbReference>
<keyword evidence="1" id="KW-0059">Arsenical resistance</keyword>
<keyword evidence="4" id="KW-1185">Reference proteome</keyword>
<dbReference type="Gene3D" id="3.40.50.2300">
    <property type="match status" value="1"/>
</dbReference>
<evidence type="ECO:0000313" key="4">
    <source>
        <dbReference type="Proteomes" id="UP001321445"/>
    </source>
</evidence>
<evidence type="ECO:0000313" key="3">
    <source>
        <dbReference type="EMBL" id="BDY12365.1"/>
    </source>
</evidence>
<gene>
    <name evidence="3" type="ORF">HCR_06770</name>
</gene>
<dbReference type="Proteomes" id="UP001321445">
    <property type="component" value="Chromosome"/>
</dbReference>
<dbReference type="PANTHER" id="PTHR43428:SF1">
    <property type="entry name" value="ARSENATE REDUCTASE"/>
    <property type="match status" value="1"/>
</dbReference>
<dbReference type="Pfam" id="PF01451">
    <property type="entry name" value="LMWPc"/>
    <property type="match status" value="1"/>
</dbReference>
<name>A0ABM8FL00_9BACT</name>
<dbReference type="SMART" id="SM00226">
    <property type="entry name" value="LMWPc"/>
    <property type="match status" value="1"/>
</dbReference>
<reference evidence="3 4" key="1">
    <citation type="submission" date="2023-03" db="EMBL/GenBank/DDBJ databases">
        <title>Description of Hydrogenimonas sp. ISO32.</title>
        <authorList>
            <person name="Mino S."/>
            <person name="Fukazawa S."/>
            <person name="Sawabe T."/>
        </authorList>
    </citation>
    <scope>NUCLEOTIDE SEQUENCE [LARGE SCALE GENOMIC DNA]</scope>
    <source>
        <strain evidence="3 4">ISO32</strain>
    </source>
</reference>
<evidence type="ECO:0000259" key="2">
    <source>
        <dbReference type="SMART" id="SM00226"/>
    </source>
</evidence>
<dbReference type="SUPFAM" id="SSF52788">
    <property type="entry name" value="Phosphotyrosine protein phosphatases I"/>
    <property type="match status" value="1"/>
</dbReference>
<dbReference type="InterPro" id="IPR036196">
    <property type="entry name" value="Ptyr_pPase_sf"/>
</dbReference>
<evidence type="ECO:0000256" key="1">
    <source>
        <dbReference type="ARBA" id="ARBA00022849"/>
    </source>
</evidence>
<dbReference type="PANTHER" id="PTHR43428">
    <property type="entry name" value="ARSENATE REDUCTASE"/>
    <property type="match status" value="1"/>
</dbReference>
<dbReference type="EMBL" id="AP027370">
    <property type="protein sequence ID" value="BDY12365.1"/>
    <property type="molecule type" value="Genomic_DNA"/>
</dbReference>
<organism evidence="3 4">
    <name type="scientific">Hydrogenimonas cancrithermarum</name>
    <dbReference type="NCBI Taxonomy" id="2993563"/>
    <lineage>
        <taxon>Bacteria</taxon>
        <taxon>Pseudomonadati</taxon>
        <taxon>Campylobacterota</taxon>
        <taxon>Epsilonproteobacteria</taxon>
        <taxon>Campylobacterales</taxon>
        <taxon>Hydrogenimonadaceae</taxon>
        <taxon>Hydrogenimonas</taxon>
    </lineage>
</organism>
<accession>A0ABM8FL00</accession>
<feature type="domain" description="Phosphotyrosine protein phosphatase I" evidence="2">
    <location>
        <begin position="2"/>
        <end position="132"/>
    </location>
</feature>